<accession>A0A382A9V1</accession>
<feature type="non-terminal residue" evidence="4">
    <location>
        <position position="415"/>
    </location>
</feature>
<proteinExistence type="predicted"/>
<evidence type="ECO:0000256" key="2">
    <source>
        <dbReference type="ARBA" id="ARBA00023136"/>
    </source>
</evidence>
<dbReference type="InterPro" id="IPR000184">
    <property type="entry name" value="Bac_surfAg_D15"/>
</dbReference>
<gene>
    <name evidence="4" type="ORF">METZ01_LOCUS150671</name>
</gene>
<feature type="non-terminal residue" evidence="4">
    <location>
        <position position="1"/>
    </location>
</feature>
<reference evidence="4" key="1">
    <citation type="submission" date="2018-05" db="EMBL/GenBank/DDBJ databases">
        <authorList>
            <person name="Lanie J.A."/>
            <person name="Ng W.-L."/>
            <person name="Kazmierczak K.M."/>
            <person name="Andrzejewski T.M."/>
            <person name="Davidsen T.M."/>
            <person name="Wayne K.J."/>
            <person name="Tettelin H."/>
            <person name="Glass J.I."/>
            <person name="Rusch D."/>
            <person name="Podicherti R."/>
            <person name="Tsui H.-C.T."/>
            <person name="Winkler M.E."/>
        </authorList>
    </citation>
    <scope>NUCLEOTIDE SEQUENCE</scope>
</reference>
<sequence length="415" mass="47603">VSFIEGQQVIKLNMSDSTKIKAELDSLIRQSPDLTIEYRLHSYQLHSKSATYVRHSEYKQLDTIFVDSDEPIKNRTLIQIISPLRLTDIRNDIGPLLNQIRNRYYFLTNRPEYQYGVHKRDRLGLILNIRPEFNSHFSGLFGLHQTVDRSWSLVGEMDLHFENIWETAGESNVYWQRIDSTSQKFKIHMYEPHPFGWVIGTDLTYSQEIFKGLFTDSQTNVAGQIPGFSLVSIYLGYVSGEITPTDKGLSIGYLQSRFQALSIAFKHDSHNRRILPNQGSKLNLCADIGVQDDDVYIQAEFEGDHYFSISKKWNIFTGLWGKIIRLNSGNIPNSRRVRFGGINGLRGYGDKEFSADAVSIQTLELHYVPTMYWRTEIFLDMALIKALDHIPLGLGFGFSQVNDSAVIKVQYAVPK</sequence>
<dbReference type="AlphaFoldDB" id="A0A382A9V1"/>
<comment type="subcellular location">
    <subcellularLocation>
        <location evidence="1">Membrane</location>
    </subcellularLocation>
</comment>
<dbReference type="GO" id="GO:0019867">
    <property type="term" value="C:outer membrane"/>
    <property type="evidence" value="ECO:0007669"/>
    <property type="project" value="InterPro"/>
</dbReference>
<feature type="domain" description="Bacterial surface antigen (D15)" evidence="3">
    <location>
        <begin position="258"/>
        <end position="362"/>
    </location>
</feature>
<dbReference type="Gene3D" id="2.40.160.50">
    <property type="entry name" value="membrane protein fhac: a member of the omp85/tpsb transporter family"/>
    <property type="match status" value="1"/>
</dbReference>
<keyword evidence="2" id="KW-0472">Membrane</keyword>
<organism evidence="4">
    <name type="scientific">marine metagenome</name>
    <dbReference type="NCBI Taxonomy" id="408172"/>
    <lineage>
        <taxon>unclassified sequences</taxon>
        <taxon>metagenomes</taxon>
        <taxon>ecological metagenomes</taxon>
    </lineage>
</organism>
<protein>
    <recommendedName>
        <fullName evidence="3">Bacterial surface antigen (D15) domain-containing protein</fullName>
    </recommendedName>
</protein>
<name>A0A382A9V1_9ZZZZ</name>
<evidence type="ECO:0000259" key="3">
    <source>
        <dbReference type="Pfam" id="PF01103"/>
    </source>
</evidence>
<evidence type="ECO:0000256" key="1">
    <source>
        <dbReference type="ARBA" id="ARBA00004370"/>
    </source>
</evidence>
<dbReference type="EMBL" id="UINC01024356">
    <property type="protein sequence ID" value="SVA97817.1"/>
    <property type="molecule type" value="Genomic_DNA"/>
</dbReference>
<dbReference type="Pfam" id="PF01103">
    <property type="entry name" value="Omp85"/>
    <property type="match status" value="1"/>
</dbReference>
<evidence type="ECO:0000313" key="4">
    <source>
        <dbReference type="EMBL" id="SVA97817.1"/>
    </source>
</evidence>